<dbReference type="SUPFAM" id="SSF56436">
    <property type="entry name" value="C-type lectin-like"/>
    <property type="match status" value="1"/>
</dbReference>
<dbReference type="AlphaFoldDB" id="A0A8S3UTI5"/>
<dbReference type="InterPro" id="IPR016187">
    <property type="entry name" value="CTDL_fold"/>
</dbReference>
<evidence type="ECO:0000259" key="2">
    <source>
        <dbReference type="SMART" id="SM00034"/>
    </source>
</evidence>
<organism evidence="3 4">
    <name type="scientific">Mytilus edulis</name>
    <name type="common">Blue mussel</name>
    <dbReference type="NCBI Taxonomy" id="6550"/>
    <lineage>
        <taxon>Eukaryota</taxon>
        <taxon>Metazoa</taxon>
        <taxon>Spiralia</taxon>
        <taxon>Lophotrochozoa</taxon>
        <taxon>Mollusca</taxon>
        <taxon>Bivalvia</taxon>
        <taxon>Autobranchia</taxon>
        <taxon>Pteriomorphia</taxon>
        <taxon>Mytilida</taxon>
        <taxon>Mytiloidea</taxon>
        <taxon>Mytilidae</taxon>
        <taxon>Mytilinae</taxon>
        <taxon>Mytilus</taxon>
    </lineage>
</organism>
<feature type="signal peptide" evidence="1">
    <location>
        <begin position="1"/>
        <end position="19"/>
    </location>
</feature>
<proteinExistence type="predicted"/>
<comment type="caution">
    <text evidence="3">The sequence shown here is derived from an EMBL/GenBank/DDBJ whole genome shotgun (WGS) entry which is preliminary data.</text>
</comment>
<dbReference type="SMART" id="SM00034">
    <property type="entry name" value="CLECT"/>
    <property type="match status" value="1"/>
</dbReference>
<dbReference type="InterPro" id="IPR035076">
    <property type="entry name" value="Toxin/TOLIP"/>
</dbReference>
<dbReference type="InterPro" id="IPR001304">
    <property type="entry name" value="C-type_lectin-like"/>
</dbReference>
<dbReference type="InterPro" id="IPR016186">
    <property type="entry name" value="C-type_lectin-like/link_sf"/>
</dbReference>
<protein>
    <recommendedName>
        <fullName evidence="2">C-type lectin domain-containing protein</fullName>
    </recommendedName>
</protein>
<evidence type="ECO:0000313" key="4">
    <source>
        <dbReference type="Proteomes" id="UP000683360"/>
    </source>
</evidence>
<dbReference type="Proteomes" id="UP000683360">
    <property type="component" value="Unassembled WGS sequence"/>
</dbReference>
<dbReference type="CDD" id="cd00037">
    <property type="entry name" value="CLECT"/>
    <property type="match status" value="1"/>
</dbReference>
<name>A0A8S3UTI5_MYTED</name>
<dbReference type="PANTHER" id="PTHR19324:SF33">
    <property type="entry name" value="MUCIN-5AC"/>
    <property type="match status" value="1"/>
</dbReference>
<dbReference type="OrthoDB" id="6100031at2759"/>
<evidence type="ECO:0000256" key="1">
    <source>
        <dbReference type="SAM" id="SignalP"/>
    </source>
</evidence>
<sequence>MRNYLQLCLVIFYIKILHAAEIQKRIFPLYIKKGVRLDDPYQSVQIGRYNLVLCGLLCKNEAQCIASSFSRADFTCRLHTNIISSEVVDSDATLVYQNEAIQTTTVTSLMTTTETFTTTEKVTEMITTTVKSTTAETVVSWPGGTYSLMKPAVGCPGTDITWLEGNRYHDTEDDQRYNGYVVSTSMTVVQDQYSNIRVYFCTKSSTSGSESDWPAGNYCIMNYNTCPTGFTEGSITWDDESNMNANEKSGTLPSGVYNTNTIIYYCCRNDGSDVLEIILPTGNPFYLLRYTGSCQKVKSMSVSEETIKWACQAEYQKCYEFVLVSVSYGDVCEDVDTKSCEILAALRPDLCSNPCLSKLCTRHCGHCPVKCYQCHEIDDPSNCTNLIACPSADHVCQQYLGGAESMTRNIDVNGACCMQDKCNNKLPLVIMGAEVPTTQQPVTFVNTTADPNSCKNLDDGVCQRLALASPGICSDTCFAENVCPRMCGSCLNCYTCNDIDNITDCTTINVCQSGHECFTLETLSIDLRPVFRVGCIEEKLCSRFQASTGNIFGRRDGFSLKGGCCKSDLCNDHVETINNQPTTTTTQQPTTLGCTNLHQHCPAGFHSLDSSCYMIGPQRMSWQDAKSYCQSHCARLVDFSSRSNMQDVFELLVPHRQGHYQDERVWTDATYSRSSWVWSHNGNHISSRSFRNLVFHSTTRACGFAMVHTSSGGIIFSPTTTEDLIADRCSATHLPLCEASRN</sequence>
<reference evidence="3" key="1">
    <citation type="submission" date="2021-03" db="EMBL/GenBank/DDBJ databases">
        <authorList>
            <person name="Bekaert M."/>
        </authorList>
    </citation>
    <scope>NUCLEOTIDE SEQUENCE</scope>
</reference>
<keyword evidence="1" id="KW-0732">Signal</keyword>
<evidence type="ECO:0000313" key="3">
    <source>
        <dbReference type="EMBL" id="CAG2247113.1"/>
    </source>
</evidence>
<feature type="chain" id="PRO_5035791071" description="C-type lectin domain-containing protein" evidence="1">
    <location>
        <begin position="20"/>
        <end position="742"/>
    </location>
</feature>
<dbReference type="Gene3D" id="3.10.100.10">
    <property type="entry name" value="Mannose-Binding Protein A, subunit A"/>
    <property type="match status" value="1"/>
</dbReference>
<keyword evidence="4" id="KW-1185">Reference proteome</keyword>
<gene>
    <name evidence="3" type="ORF">MEDL_59015</name>
</gene>
<feature type="domain" description="C-type lectin" evidence="2">
    <location>
        <begin position="601"/>
        <end position="738"/>
    </location>
</feature>
<dbReference type="Pfam" id="PF00087">
    <property type="entry name" value="Toxin_TOLIP"/>
    <property type="match status" value="1"/>
</dbReference>
<dbReference type="Pfam" id="PF16977">
    <property type="entry name" value="ApeC"/>
    <property type="match status" value="1"/>
</dbReference>
<dbReference type="InterPro" id="IPR031569">
    <property type="entry name" value="ApeC"/>
</dbReference>
<dbReference type="Gene3D" id="2.10.60.10">
    <property type="entry name" value="CD59"/>
    <property type="match status" value="1"/>
</dbReference>
<dbReference type="PANTHER" id="PTHR19324">
    <property type="entry name" value="PERFORIN-LIKE PROTEIN 1"/>
    <property type="match status" value="1"/>
</dbReference>
<dbReference type="SUPFAM" id="SSF57302">
    <property type="entry name" value="Snake toxin-like"/>
    <property type="match status" value="1"/>
</dbReference>
<dbReference type="Pfam" id="PF00059">
    <property type="entry name" value="Lectin_C"/>
    <property type="match status" value="1"/>
</dbReference>
<accession>A0A8S3UTI5</accession>
<dbReference type="InterPro" id="IPR045860">
    <property type="entry name" value="Snake_toxin-like_sf"/>
</dbReference>
<dbReference type="EMBL" id="CAJPWZ010002891">
    <property type="protein sequence ID" value="CAG2247113.1"/>
    <property type="molecule type" value="Genomic_DNA"/>
</dbReference>